<gene>
    <name evidence="4" type="ORF">GGC33_06880</name>
</gene>
<evidence type="ECO:0000259" key="3">
    <source>
        <dbReference type="Pfam" id="PF00892"/>
    </source>
</evidence>
<comment type="similarity">
    <text evidence="1">Belongs to the EamA transporter family.</text>
</comment>
<feature type="transmembrane region" description="Helical" evidence="2">
    <location>
        <begin position="74"/>
        <end position="95"/>
    </location>
</feature>
<feature type="transmembrane region" description="Helical" evidence="2">
    <location>
        <begin position="253"/>
        <end position="272"/>
    </location>
</feature>
<feature type="transmembrane region" description="Helical" evidence="2">
    <location>
        <begin position="131"/>
        <end position="148"/>
    </location>
</feature>
<reference evidence="4 5" key="1">
    <citation type="submission" date="2019-11" db="EMBL/GenBank/DDBJ databases">
        <title>Isolation of a new High Light Tolerant Cyanobacteria.</title>
        <authorList>
            <person name="Dobson Z."/>
            <person name="Vaughn N."/>
            <person name="Vaughn M."/>
            <person name="Fromme P."/>
            <person name="Mazor Y."/>
        </authorList>
    </citation>
    <scope>NUCLEOTIDE SEQUENCE [LARGE SCALE GENOMIC DNA]</scope>
    <source>
        <strain evidence="4 5">0216</strain>
    </source>
</reference>
<keyword evidence="2" id="KW-1133">Transmembrane helix</keyword>
<protein>
    <submittedName>
        <fullName evidence="4">EamA family transporter</fullName>
    </submittedName>
</protein>
<dbReference type="PANTHER" id="PTHR22911">
    <property type="entry name" value="ACYL-MALONYL CONDENSING ENZYME-RELATED"/>
    <property type="match status" value="1"/>
</dbReference>
<feature type="transmembrane region" description="Helical" evidence="2">
    <location>
        <begin position="101"/>
        <end position="124"/>
    </location>
</feature>
<comment type="caution">
    <text evidence="4">The sequence shown here is derived from an EMBL/GenBank/DDBJ whole genome shotgun (WGS) entry which is preliminary data.</text>
</comment>
<feature type="domain" description="EamA" evidence="3">
    <location>
        <begin position="18"/>
        <end position="146"/>
    </location>
</feature>
<keyword evidence="2" id="KW-0472">Membrane</keyword>
<dbReference type="PANTHER" id="PTHR22911:SF76">
    <property type="entry name" value="EAMA DOMAIN-CONTAINING PROTEIN"/>
    <property type="match status" value="1"/>
</dbReference>
<feature type="transmembrane region" description="Helical" evidence="2">
    <location>
        <begin position="12"/>
        <end position="29"/>
    </location>
</feature>
<organism evidence="4 5">
    <name type="scientific">Cyanobacterium aponinum 0216</name>
    <dbReference type="NCBI Taxonomy" id="2676140"/>
    <lineage>
        <taxon>Bacteria</taxon>
        <taxon>Bacillati</taxon>
        <taxon>Cyanobacteriota</taxon>
        <taxon>Cyanophyceae</taxon>
        <taxon>Oscillatoriophycideae</taxon>
        <taxon>Chroococcales</taxon>
        <taxon>Geminocystaceae</taxon>
        <taxon>Cyanobacterium</taxon>
    </lineage>
</organism>
<dbReference type="RefSeq" id="WP_338324344.1">
    <property type="nucleotide sequence ID" value="NZ_WMIA01000006.1"/>
</dbReference>
<dbReference type="AlphaFoldDB" id="A0A844GQ83"/>
<accession>A0A844GQ83</accession>
<dbReference type="GO" id="GO:0016020">
    <property type="term" value="C:membrane"/>
    <property type="evidence" value="ECO:0007669"/>
    <property type="project" value="InterPro"/>
</dbReference>
<feature type="transmembrane region" description="Helical" evidence="2">
    <location>
        <begin position="278"/>
        <end position="295"/>
    </location>
</feature>
<dbReference type="SUPFAM" id="SSF103481">
    <property type="entry name" value="Multidrug resistance efflux transporter EmrE"/>
    <property type="match status" value="2"/>
</dbReference>
<proteinExistence type="inferred from homology"/>
<evidence type="ECO:0000313" key="4">
    <source>
        <dbReference type="EMBL" id="MTF38647.1"/>
    </source>
</evidence>
<dbReference type="InterPro" id="IPR037185">
    <property type="entry name" value="EmrE-like"/>
</dbReference>
<dbReference type="EMBL" id="WMIA01000006">
    <property type="protein sequence ID" value="MTF38647.1"/>
    <property type="molecule type" value="Genomic_DNA"/>
</dbReference>
<feature type="transmembrane region" description="Helical" evidence="2">
    <location>
        <begin position="41"/>
        <end position="62"/>
    </location>
</feature>
<feature type="domain" description="EamA" evidence="3">
    <location>
        <begin position="160"/>
        <end position="292"/>
    </location>
</feature>
<feature type="transmembrane region" description="Helical" evidence="2">
    <location>
        <begin position="160"/>
        <end position="180"/>
    </location>
</feature>
<dbReference type="InterPro" id="IPR000620">
    <property type="entry name" value="EamA_dom"/>
</dbReference>
<dbReference type="Pfam" id="PF00892">
    <property type="entry name" value="EamA"/>
    <property type="match status" value="2"/>
</dbReference>
<evidence type="ECO:0000256" key="1">
    <source>
        <dbReference type="ARBA" id="ARBA00007362"/>
    </source>
</evidence>
<evidence type="ECO:0000313" key="5">
    <source>
        <dbReference type="Proteomes" id="UP000437131"/>
    </source>
</evidence>
<keyword evidence="2" id="KW-0812">Transmembrane</keyword>
<feature type="transmembrane region" description="Helical" evidence="2">
    <location>
        <begin position="192"/>
        <end position="210"/>
    </location>
</feature>
<evidence type="ECO:0000256" key="2">
    <source>
        <dbReference type="SAM" id="Phobius"/>
    </source>
</evidence>
<dbReference type="Proteomes" id="UP000437131">
    <property type="component" value="Unassembled WGS sequence"/>
</dbReference>
<sequence>MNIPSDWQKRTILGVGIICVSLAAIFVRLSQREINEVTVGFSLFIAAGRLIISTLLLIPSYGDLWTIKKNHSSGVYYGLGAGICLGLHFATWISSLGFTSVAASVSLVTTNPLWVALLSWWCLGQKLTRKTIIGIAIAVLGSVLIAFAHGGNSFSSNPLLGAILALMGSWFASGYILLGTLAQQKGLTTKQYVIIAYFTGALCLLPLPPLFGTSYGGHSLNIYIYLILMAIISQIIGHTSLNWSLKYFSPTTISLLILFEPVISSLFAWWFFQEIPQFLVVIGALILLLGVTYSIKKKL</sequence>
<feature type="transmembrane region" description="Helical" evidence="2">
    <location>
        <begin position="222"/>
        <end position="241"/>
    </location>
</feature>
<name>A0A844GQ83_9CHRO</name>